<dbReference type="EMBL" id="ASGP02000008">
    <property type="protein sequence ID" value="KAH9493613.1"/>
    <property type="molecule type" value="Genomic_DNA"/>
</dbReference>
<name>A0A922HMS1_DERFA</name>
<accession>A0A922HMS1</accession>
<sequence>MYQINLISRIFSDSDYFREKEIEQTNAPQKKTKGKVSRWKRDYEFRIDDDYNVKSYLKMEK</sequence>
<gene>
    <name evidence="1" type="ORF">DERF_014352</name>
</gene>
<reference evidence="1" key="1">
    <citation type="submission" date="2013-05" db="EMBL/GenBank/DDBJ databases">
        <authorList>
            <person name="Yim A.K.Y."/>
            <person name="Chan T.F."/>
            <person name="Ji K.M."/>
            <person name="Liu X.Y."/>
            <person name="Zhou J.W."/>
            <person name="Li R.Q."/>
            <person name="Yang K.Y."/>
            <person name="Li J."/>
            <person name="Li M."/>
            <person name="Law P.T.W."/>
            <person name="Wu Y.L."/>
            <person name="Cai Z.L."/>
            <person name="Qin H."/>
            <person name="Bao Y."/>
            <person name="Leung R.K.K."/>
            <person name="Ng P.K.S."/>
            <person name="Zou J."/>
            <person name="Zhong X.J."/>
            <person name="Ran P.X."/>
            <person name="Zhong N.S."/>
            <person name="Liu Z.G."/>
            <person name="Tsui S.K.W."/>
        </authorList>
    </citation>
    <scope>NUCLEOTIDE SEQUENCE</scope>
    <source>
        <strain evidence="1">Derf</strain>
        <tissue evidence="1">Whole organism</tissue>
    </source>
</reference>
<evidence type="ECO:0000313" key="2">
    <source>
        <dbReference type="Proteomes" id="UP000790347"/>
    </source>
</evidence>
<protein>
    <submittedName>
        <fullName evidence="1">Uncharacterized protein</fullName>
    </submittedName>
</protein>
<reference evidence="1" key="2">
    <citation type="journal article" date="2022" name="Res Sq">
        <title>Comparative Genomics Reveals Insights into the Divergent Evolution of Astigmatic Mites and Household Pest Adaptations.</title>
        <authorList>
            <person name="Xiong Q."/>
            <person name="Wan A.T.-Y."/>
            <person name="Liu X.-Y."/>
            <person name="Fung C.S.-H."/>
            <person name="Xiao X."/>
            <person name="Malainual N."/>
            <person name="Hou J."/>
            <person name="Wang L."/>
            <person name="Wang M."/>
            <person name="Yang K."/>
            <person name="Cui Y."/>
            <person name="Leung E."/>
            <person name="Nong W."/>
            <person name="Shin S.-K."/>
            <person name="Au S."/>
            <person name="Jeong K.Y."/>
            <person name="Chew F.T."/>
            <person name="Hui J."/>
            <person name="Leung T.F."/>
            <person name="Tungtrongchitr A."/>
            <person name="Zhong N."/>
            <person name="Liu Z."/>
            <person name="Tsui S."/>
        </authorList>
    </citation>
    <scope>NUCLEOTIDE SEQUENCE</scope>
    <source>
        <strain evidence="1">Derf</strain>
        <tissue evidence="1">Whole organism</tissue>
    </source>
</reference>
<proteinExistence type="predicted"/>
<dbReference type="Proteomes" id="UP000790347">
    <property type="component" value="Unassembled WGS sequence"/>
</dbReference>
<organism evidence="1 2">
    <name type="scientific">Dermatophagoides farinae</name>
    <name type="common">American house dust mite</name>
    <dbReference type="NCBI Taxonomy" id="6954"/>
    <lineage>
        <taxon>Eukaryota</taxon>
        <taxon>Metazoa</taxon>
        <taxon>Ecdysozoa</taxon>
        <taxon>Arthropoda</taxon>
        <taxon>Chelicerata</taxon>
        <taxon>Arachnida</taxon>
        <taxon>Acari</taxon>
        <taxon>Acariformes</taxon>
        <taxon>Sarcoptiformes</taxon>
        <taxon>Astigmata</taxon>
        <taxon>Psoroptidia</taxon>
        <taxon>Analgoidea</taxon>
        <taxon>Pyroglyphidae</taxon>
        <taxon>Dermatophagoidinae</taxon>
        <taxon>Dermatophagoides</taxon>
    </lineage>
</organism>
<dbReference type="AlphaFoldDB" id="A0A922HMS1"/>
<keyword evidence="2" id="KW-1185">Reference proteome</keyword>
<evidence type="ECO:0000313" key="1">
    <source>
        <dbReference type="EMBL" id="KAH9493613.1"/>
    </source>
</evidence>
<comment type="caution">
    <text evidence="1">The sequence shown here is derived from an EMBL/GenBank/DDBJ whole genome shotgun (WGS) entry which is preliminary data.</text>
</comment>